<dbReference type="SUPFAM" id="SSF81340">
    <property type="entry name" value="Clc chloride channel"/>
    <property type="match status" value="1"/>
</dbReference>
<keyword evidence="10" id="KW-0129">CBS domain</keyword>
<dbReference type="OrthoDB" id="9812438at2"/>
<sequence>MSRFSRIRKHHSFFRFKREFEEYSLRKAKSYELVLHWLHTKLNRNQFLLLSGILVGCSAGLAGVALKMLVHYIHYIITYKVHFSTQIIFYIVFPFLGIVLTTLIVIFFFKGQSRKGIPAILHEIAQNSSIIPQVKMYSQILQSAVTVGLGGSAGLESPIAVTGAALGSNYARTYSLGYKERTLLLAAGATAGIASAFNAPIAGMMFAFEILLTGVVFSDFMPLVVAAVCGSLLSKIILQEEVLFHFESRIPFNYHNVPFYIVLGLLSGFYARYFVVLSHKVEHFFQHLQWSALRRAMLGGVLVSALCVALPPLFGEGYTAVKALAGGHGEVILQNSFFGYFPPQSWMLLVFTGCVCLLKAFATSITIQSGGNGGNFAPSLFAGGFLGFFFALLCTQIGLTDVPATNLVIVGMAGVMAGVMYAPLTAIFLIAESSSGYDLFIPLMIVSTTSYLMAKWFSPISPELTELAKEGKVFTKAHDNNILLMLRMQDLVEQDIQRINIDSDLRELIELVKGGHRNIIAVVNQQDKLEGIITLDDIRPIMFNPELYDIVTVKKLMKAPPAVVSLKDSITLVLKKFDEAHVWNLPVVQDKKLIGFVSKSRILNKYRLLLQEYSEG</sequence>
<keyword evidence="7" id="KW-0869">Chloride channel</keyword>
<dbReference type="SMART" id="SM00116">
    <property type="entry name" value="CBS"/>
    <property type="match status" value="2"/>
</dbReference>
<dbReference type="Gene3D" id="1.10.3080.10">
    <property type="entry name" value="Clc chloride channel"/>
    <property type="match status" value="1"/>
</dbReference>
<dbReference type="InterPro" id="IPR050368">
    <property type="entry name" value="ClC-type_chloride_channel"/>
</dbReference>
<keyword evidence="5" id="KW-0406">Ion transport</keyword>
<feature type="transmembrane region" description="Helical" evidence="11">
    <location>
        <begin position="87"/>
        <end position="109"/>
    </location>
</feature>
<evidence type="ECO:0000256" key="7">
    <source>
        <dbReference type="ARBA" id="ARBA00023173"/>
    </source>
</evidence>
<dbReference type="InterPro" id="IPR001807">
    <property type="entry name" value="ClC"/>
</dbReference>
<feature type="transmembrane region" description="Helical" evidence="11">
    <location>
        <begin position="257"/>
        <end position="275"/>
    </location>
</feature>
<organism evidence="13 14">
    <name type="scientific">Chitinophaga eiseniae</name>
    <dbReference type="NCBI Taxonomy" id="634771"/>
    <lineage>
        <taxon>Bacteria</taxon>
        <taxon>Pseudomonadati</taxon>
        <taxon>Bacteroidota</taxon>
        <taxon>Chitinophagia</taxon>
        <taxon>Chitinophagales</taxon>
        <taxon>Chitinophagaceae</taxon>
        <taxon>Chitinophaga</taxon>
    </lineage>
</organism>
<dbReference type="InterPro" id="IPR046342">
    <property type="entry name" value="CBS_dom_sf"/>
</dbReference>
<evidence type="ECO:0000256" key="10">
    <source>
        <dbReference type="PROSITE-ProRule" id="PRU00703"/>
    </source>
</evidence>
<feature type="transmembrane region" description="Helical" evidence="11">
    <location>
        <begin position="210"/>
        <end position="237"/>
    </location>
</feature>
<dbReference type="PRINTS" id="PR00762">
    <property type="entry name" value="CLCHANNEL"/>
</dbReference>
<keyword evidence="6 11" id="KW-0472">Membrane</keyword>
<dbReference type="Pfam" id="PF00571">
    <property type="entry name" value="CBS"/>
    <property type="match status" value="2"/>
</dbReference>
<dbReference type="InterPro" id="IPR000644">
    <property type="entry name" value="CBS_dom"/>
</dbReference>
<feature type="transmembrane region" description="Helical" evidence="11">
    <location>
        <begin position="346"/>
        <end position="367"/>
    </location>
</feature>
<comment type="subcellular location">
    <subcellularLocation>
        <location evidence="1">Membrane</location>
        <topology evidence="1">Multi-pass membrane protein</topology>
    </subcellularLocation>
</comment>
<evidence type="ECO:0000256" key="9">
    <source>
        <dbReference type="ARBA" id="ARBA00023303"/>
    </source>
</evidence>
<dbReference type="GO" id="GO:0034707">
    <property type="term" value="C:chloride channel complex"/>
    <property type="evidence" value="ECO:0007669"/>
    <property type="project" value="UniProtKB-KW"/>
</dbReference>
<evidence type="ECO:0000256" key="1">
    <source>
        <dbReference type="ARBA" id="ARBA00004141"/>
    </source>
</evidence>
<evidence type="ECO:0000256" key="8">
    <source>
        <dbReference type="ARBA" id="ARBA00023214"/>
    </source>
</evidence>
<evidence type="ECO:0000313" key="14">
    <source>
        <dbReference type="Proteomes" id="UP000190367"/>
    </source>
</evidence>
<dbReference type="Gene3D" id="3.10.580.10">
    <property type="entry name" value="CBS-domain"/>
    <property type="match status" value="1"/>
</dbReference>
<dbReference type="PANTHER" id="PTHR43427">
    <property type="entry name" value="CHLORIDE CHANNEL PROTEIN CLC-E"/>
    <property type="match status" value="1"/>
</dbReference>
<feature type="transmembrane region" description="Helical" evidence="11">
    <location>
        <begin position="47"/>
        <end position="75"/>
    </location>
</feature>
<dbReference type="EMBL" id="FUWZ01000002">
    <property type="protein sequence ID" value="SKA12847.1"/>
    <property type="molecule type" value="Genomic_DNA"/>
</dbReference>
<evidence type="ECO:0000256" key="6">
    <source>
        <dbReference type="ARBA" id="ARBA00023136"/>
    </source>
</evidence>
<gene>
    <name evidence="13" type="ORF">SAMN04488128_102976</name>
</gene>
<reference evidence="14" key="1">
    <citation type="submission" date="2017-02" db="EMBL/GenBank/DDBJ databases">
        <authorList>
            <person name="Varghese N."/>
            <person name="Submissions S."/>
        </authorList>
    </citation>
    <scope>NUCLEOTIDE SEQUENCE [LARGE SCALE GENOMIC DNA]</scope>
    <source>
        <strain evidence="14">DSM 22224</strain>
    </source>
</reference>
<dbReference type="Proteomes" id="UP000190367">
    <property type="component" value="Unassembled WGS sequence"/>
</dbReference>
<dbReference type="AlphaFoldDB" id="A0A1T4RA91"/>
<dbReference type="STRING" id="634771.SAMN04488128_102976"/>
<accession>A0A1T4RA91</accession>
<keyword evidence="2" id="KW-0813">Transport</keyword>
<evidence type="ECO:0000313" key="13">
    <source>
        <dbReference type="EMBL" id="SKA12847.1"/>
    </source>
</evidence>
<feature type="domain" description="CBS" evidence="12">
    <location>
        <begin position="492"/>
        <end position="550"/>
    </location>
</feature>
<dbReference type="PROSITE" id="PS51371">
    <property type="entry name" value="CBS"/>
    <property type="match status" value="2"/>
</dbReference>
<dbReference type="CDD" id="cd00400">
    <property type="entry name" value="Voltage_gated_ClC"/>
    <property type="match status" value="1"/>
</dbReference>
<dbReference type="RefSeq" id="WP_078669472.1">
    <property type="nucleotide sequence ID" value="NZ_FUWZ01000002.1"/>
</dbReference>
<evidence type="ECO:0000256" key="5">
    <source>
        <dbReference type="ARBA" id="ARBA00023065"/>
    </source>
</evidence>
<dbReference type="InterPro" id="IPR014743">
    <property type="entry name" value="Cl-channel_core"/>
</dbReference>
<proteinExistence type="predicted"/>
<dbReference type="GO" id="GO:0005254">
    <property type="term" value="F:chloride channel activity"/>
    <property type="evidence" value="ECO:0007669"/>
    <property type="project" value="UniProtKB-KW"/>
</dbReference>
<protein>
    <submittedName>
        <fullName evidence="13">Chloride channel protein, CIC family</fullName>
    </submittedName>
</protein>
<keyword evidence="8" id="KW-0868">Chloride</keyword>
<keyword evidence="4 11" id="KW-1133">Transmembrane helix</keyword>
<evidence type="ECO:0000259" key="12">
    <source>
        <dbReference type="PROSITE" id="PS51371"/>
    </source>
</evidence>
<evidence type="ECO:0000256" key="4">
    <source>
        <dbReference type="ARBA" id="ARBA00022989"/>
    </source>
</evidence>
<dbReference type="PANTHER" id="PTHR43427:SF6">
    <property type="entry name" value="CHLORIDE CHANNEL PROTEIN CLC-E"/>
    <property type="match status" value="1"/>
</dbReference>
<evidence type="ECO:0000256" key="11">
    <source>
        <dbReference type="SAM" id="Phobius"/>
    </source>
</evidence>
<keyword evidence="14" id="KW-1185">Reference proteome</keyword>
<feature type="domain" description="CBS" evidence="12">
    <location>
        <begin position="557"/>
        <end position="615"/>
    </location>
</feature>
<dbReference type="Pfam" id="PF00654">
    <property type="entry name" value="Voltage_CLC"/>
    <property type="match status" value="1"/>
</dbReference>
<feature type="transmembrane region" description="Helical" evidence="11">
    <location>
        <begin position="296"/>
        <end position="314"/>
    </location>
</feature>
<name>A0A1T4RA91_9BACT</name>
<feature type="transmembrane region" description="Helical" evidence="11">
    <location>
        <begin position="379"/>
        <end position="399"/>
    </location>
</feature>
<evidence type="ECO:0000256" key="2">
    <source>
        <dbReference type="ARBA" id="ARBA00022448"/>
    </source>
</evidence>
<feature type="transmembrane region" description="Helical" evidence="11">
    <location>
        <begin position="405"/>
        <end position="430"/>
    </location>
</feature>
<evidence type="ECO:0000256" key="3">
    <source>
        <dbReference type="ARBA" id="ARBA00022692"/>
    </source>
</evidence>
<dbReference type="SUPFAM" id="SSF54631">
    <property type="entry name" value="CBS-domain pair"/>
    <property type="match status" value="1"/>
</dbReference>
<keyword evidence="3 11" id="KW-0812">Transmembrane</keyword>
<keyword evidence="9" id="KW-0407">Ion channel</keyword>